<dbReference type="NCBIfam" id="NF009726">
    <property type="entry name" value="PRK13253.1"/>
    <property type="match status" value="1"/>
</dbReference>
<organism evidence="7 9">
    <name type="scientific">Fundicoccus ignavus</name>
    <dbReference type="NCBI Taxonomy" id="2664442"/>
    <lineage>
        <taxon>Bacteria</taxon>
        <taxon>Bacillati</taxon>
        <taxon>Bacillota</taxon>
        <taxon>Bacilli</taxon>
        <taxon>Lactobacillales</taxon>
        <taxon>Aerococcaceae</taxon>
        <taxon>Fundicoccus</taxon>
    </lineage>
</organism>
<dbReference type="Proteomes" id="UP000440066">
    <property type="component" value="Unassembled WGS sequence"/>
</dbReference>
<comment type="similarity">
    <text evidence="4">Belongs to the CitD family.</text>
</comment>
<dbReference type="GO" id="GO:0005737">
    <property type="term" value="C:cytoplasm"/>
    <property type="evidence" value="ECO:0007669"/>
    <property type="project" value="UniProtKB-SubCell"/>
</dbReference>
<evidence type="ECO:0000313" key="8">
    <source>
        <dbReference type="EMBL" id="MRJ47447.1"/>
    </source>
</evidence>
<keyword evidence="3 4" id="KW-0597">Phosphoprotein</keyword>
<sequence length="102" mass="11161">MEIKQTAIAGTVESSDIMITLVPNETQGIEISLDSSVEKQFGKQIRKVIQDTLALLKIESVKVVAVDKGALDCTIQARTIAAAYRASGEESYDWKEISTWSV</sequence>
<evidence type="ECO:0000256" key="2">
    <source>
        <dbReference type="ARBA" id="ARBA00022490"/>
    </source>
</evidence>
<dbReference type="Proteomes" id="UP000430975">
    <property type="component" value="Unassembled WGS sequence"/>
</dbReference>
<evidence type="ECO:0000256" key="1">
    <source>
        <dbReference type="ARBA" id="ARBA00004496"/>
    </source>
</evidence>
<dbReference type="HAMAP" id="MF_00805">
    <property type="entry name" value="CitD"/>
    <property type="match status" value="1"/>
</dbReference>
<dbReference type="NCBIfam" id="TIGR01608">
    <property type="entry name" value="citD"/>
    <property type="match status" value="1"/>
</dbReference>
<evidence type="ECO:0000256" key="3">
    <source>
        <dbReference type="ARBA" id="ARBA00022553"/>
    </source>
</evidence>
<comment type="subcellular location">
    <subcellularLocation>
        <location evidence="1 4">Cytoplasm</location>
    </subcellularLocation>
</comment>
<keyword evidence="2 4" id="KW-0963">Cytoplasm</keyword>
<evidence type="ECO:0000313" key="7">
    <source>
        <dbReference type="EMBL" id="MRI84342.1"/>
    </source>
</evidence>
<proteinExistence type="inferred from homology"/>
<evidence type="ECO:0000313" key="10">
    <source>
        <dbReference type="Proteomes" id="UP000440066"/>
    </source>
</evidence>
<feature type="modified residue" description="O-(phosphoribosyl dephospho-coenzyme A)serine" evidence="4 5">
    <location>
        <position position="14"/>
    </location>
</feature>
<name>A0A6I2GER3_9LACT</name>
<dbReference type="EMBL" id="WJQT01000009">
    <property type="protein sequence ID" value="MRJ47447.1"/>
    <property type="molecule type" value="Genomic_DNA"/>
</dbReference>
<dbReference type="Proteomes" id="UP000469870">
    <property type="component" value="Unassembled WGS sequence"/>
</dbReference>
<evidence type="ECO:0000313" key="11">
    <source>
        <dbReference type="Proteomes" id="UP000469870"/>
    </source>
</evidence>
<dbReference type="PIRSF" id="PIRSF002736">
    <property type="entry name" value="Citrt_lyas_gamma"/>
    <property type="match status" value="1"/>
</dbReference>
<comment type="function">
    <text evidence="4">Covalent carrier of the coenzyme of citrate lyase.</text>
</comment>
<reference evidence="8 10" key="1">
    <citation type="submission" date="2019-11" db="EMBL/GenBank/DDBJ databases">
        <title>Characterisation of Fundicoccus ignavus gen. nov. sp. nov., a novel genus of the family Aerococcaceae from bulk tank milk.</title>
        <authorList>
            <person name="Siebert A."/>
            <person name="Huptas C."/>
            <person name="Wenning M."/>
            <person name="Scherer S."/>
            <person name="Doll E.V."/>
        </authorList>
    </citation>
    <scope>NUCLEOTIDE SEQUENCE [LARGE SCALE GENOMIC DNA]</scope>
    <source>
        <strain evidence="8 10">DSM 109652</strain>
    </source>
</reference>
<accession>A0A6I2GER3</accession>
<dbReference type="GO" id="GO:0016829">
    <property type="term" value="F:lyase activity"/>
    <property type="evidence" value="ECO:0007669"/>
    <property type="project" value="UniProtKB-KW"/>
</dbReference>
<dbReference type="RefSeq" id="WP_311453174.1">
    <property type="nucleotide sequence ID" value="NZ_WJQR01000005.1"/>
</dbReference>
<dbReference type="Pfam" id="PF06857">
    <property type="entry name" value="ACP"/>
    <property type="match status" value="1"/>
</dbReference>
<dbReference type="EMBL" id="WJQR01000005">
    <property type="protein sequence ID" value="MRI81620.1"/>
    <property type="molecule type" value="Genomic_DNA"/>
</dbReference>
<dbReference type="EMBL" id="WJQS01000001">
    <property type="protein sequence ID" value="MRI84342.1"/>
    <property type="molecule type" value="Genomic_DNA"/>
</dbReference>
<evidence type="ECO:0000313" key="9">
    <source>
        <dbReference type="Proteomes" id="UP000430975"/>
    </source>
</evidence>
<keyword evidence="7" id="KW-0456">Lyase</keyword>
<comment type="caution">
    <text evidence="7">The sequence shown here is derived from an EMBL/GenBank/DDBJ whole genome shotgun (WGS) entry which is preliminary data.</text>
</comment>
<evidence type="ECO:0000313" key="6">
    <source>
        <dbReference type="EMBL" id="MRI81620.1"/>
    </source>
</evidence>
<evidence type="ECO:0000256" key="5">
    <source>
        <dbReference type="PIRSR" id="PIRSR002736-50"/>
    </source>
</evidence>
<evidence type="ECO:0000256" key="4">
    <source>
        <dbReference type="HAMAP-Rule" id="MF_00805"/>
    </source>
</evidence>
<dbReference type="InterPro" id="IPR023439">
    <property type="entry name" value="Mal_deCO2ase/Cit_lyase_ACP"/>
</dbReference>
<dbReference type="AlphaFoldDB" id="A0A6I2GER3"/>
<comment type="subunit">
    <text evidence="4">Oligomer with a subunit composition of (alpha,beta,gamma)6.</text>
</comment>
<gene>
    <name evidence="4 7" type="primary">citD</name>
    <name evidence="8" type="ORF">GF867_07705</name>
    <name evidence="7" type="ORF">GIY09_00295</name>
    <name evidence="6" type="ORF">GIY11_06270</name>
</gene>
<keyword evidence="9" id="KW-1185">Reference proteome</keyword>
<protein>
    <recommendedName>
        <fullName evidence="4">Citrate lyase acyl carrier protein</fullName>
    </recommendedName>
    <alternativeName>
        <fullName evidence="4">Citrate lyase gamma chain</fullName>
    </alternativeName>
</protein>
<dbReference type="InterPro" id="IPR006495">
    <property type="entry name" value="CitD"/>
</dbReference>
<reference evidence="9 11" key="2">
    <citation type="submission" date="2019-11" db="EMBL/GenBank/DDBJ databases">
        <title>Characterisation of Fundicoccus ignavus gen. nov. sp. nov., a novel genus of the family Aerococcaceae isolated from bulk tank milk.</title>
        <authorList>
            <person name="Siebert A."/>
            <person name="Huptas C."/>
            <person name="Wenning M."/>
            <person name="Scherer S."/>
            <person name="Doll E.V."/>
        </authorList>
    </citation>
    <scope>NUCLEOTIDE SEQUENCE [LARGE SCALE GENOMIC DNA]</scope>
    <source>
        <strain evidence="6 11">DSM 109653</strain>
        <strain evidence="7 9">WS4759</strain>
    </source>
</reference>